<keyword evidence="5 6" id="KW-0732">Signal</keyword>
<evidence type="ECO:0000256" key="1">
    <source>
        <dbReference type="ARBA" id="ARBA00004196"/>
    </source>
</evidence>
<dbReference type="PROSITE" id="PS50983">
    <property type="entry name" value="FE_B12_PBP"/>
    <property type="match status" value="1"/>
</dbReference>
<accession>A0ABV7EMY9</accession>
<evidence type="ECO:0000256" key="6">
    <source>
        <dbReference type="SAM" id="SignalP"/>
    </source>
</evidence>
<protein>
    <submittedName>
        <fullName evidence="8">Iron-siderophore ABC transporter substrate-binding protein</fullName>
    </submittedName>
</protein>
<keyword evidence="3" id="KW-0813">Transport</keyword>
<evidence type="ECO:0000313" key="9">
    <source>
        <dbReference type="Proteomes" id="UP001595462"/>
    </source>
</evidence>
<name>A0ABV7EMY9_9GAMM</name>
<sequence length="320" mass="34409">MRSRRGARRAARPGGSRLGCHLLRACSWVLAMAFVTANPQVFAESPVTPRVATVDWAQAETLTALGVPPVGIGQLDAYRSWVDDGDLPDMTRNIGLRVQPNMELLAQMKLDLVTLSPMFEANKARLSKIAPVREISIYYRDGPLWPNLEAGTRELGAAVGRADAAERLIARSNAHLAELAGRVPADTPPLLLVQFLDARHLRVFGGRGLYQSVLDKLGLKNAWTGTTSFWGYAQVSLERLGELSTPGEAPQIVIINPMPVGVAGSLEHNVLWARIPAVKTHPVLTLPPAWSFGGLPSAIRFADNLLEVLAHGDASAGAGS</sequence>
<comment type="similarity">
    <text evidence="2">Belongs to the bacterial solute-binding protein 8 family.</text>
</comment>
<evidence type="ECO:0000256" key="2">
    <source>
        <dbReference type="ARBA" id="ARBA00008814"/>
    </source>
</evidence>
<proteinExistence type="inferred from homology"/>
<keyword evidence="4" id="KW-0408">Iron</keyword>
<evidence type="ECO:0000256" key="5">
    <source>
        <dbReference type="ARBA" id="ARBA00022729"/>
    </source>
</evidence>
<dbReference type="CDD" id="cd01146">
    <property type="entry name" value="FhuD"/>
    <property type="match status" value="1"/>
</dbReference>
<dbReference type="SUPFAM" id="SSF53807">
    <property type="entry name" value="Helical backbone' metal receptor"/>
    <property type="match status" value="1"/>
</dbReference>
<comment type="subcellular location">
    <subcellularLocation>
        <location evidence="1">Cell envelope</location>
    </subcellularLocation>
</comment>
<dbReference type="Proteomes" id="UP001595462">
    <property type="component" value="Unassembled WGS sequence"/>
</dbReference>
<dbReference type="EMBL" id="JBHRSS010000003">
    <property type="protein sequence ID" value="MFC3103259.1"/>
    <property type="molecule type" value="Genomic_DNA"/>
</dbReference>
<evidence type="ECO:0000259" key="7">
    <source>
        <dbReference type="PROSITE" id="PS50983"/>
    </source>
</evidence>
<dbReference type="PANTHER" id="PTHR30532:SF1">
    <property type="entry name" value="IRON(3+)-HYDROXAMATE-BINDING PROTEIN FHUD"/>
    <property type="match status" value="1"/>
</dbReference>
<feature type="chain" id="PRO_5045298152" evidence="6">
    <location>
        <begin position="44"/>
        <end position="320"/>
    </location>
</feature>
<keyword evidence="4" id="KW-0406">Ion transport</keyword>
<evidence type="ECO:0000256" key="4">
    <source>
        <dbReference type="ARBA" id="ARBA00022496"/>
    </source>
</evidence>
<feature type="signal peptide" evidence="6">
    <location>
        <begin position="1"/>
        <end position="43"/>
    </location>
</feature>
<keyword evidence="9" id="KW-1185">Reference proteome</keyword>
<evidence type="ECO:0000313" key="8">
    <source>
        <dbReference type="EMBL" id="MFC3103259.1"/>
    </source>
</evidence>
<dbReference type="RefSeq" id="WP_380687120.1">
    <property type="nucleotide sequence ID" value="NZ_JBHRSS010000003.1"/>
</dbReference>
<organism evidence="8 9">
    <name type="scientific">Salinisphaera aquimarina</name>
    <dbReference type="NCBI Taxonomy" id="2094031"/>
    <lineage>
        <taxon>Bacteria</taxon>
        <taxon>Pseudomonadati</taxon>
        <taxon>Pseudomonadota</taxon>
        <taxon>Gammaproteobacteria</taxon>
        <taxon>Salinisphaerales</taxon>
        <taxon>Salinisphaeraceae</taxon>
        <taxon>Salinisphaera</taxon>
    </lineage>
</organism>
<dbReference type="PRINTS" id="PR01715">
    <property type="entry name" value="FERRIBNDNGPP"/>
</dbReference>
<evidence type="ECO:0000256" key="3">
    <source>
        <dbReference type="ARBA" id="ARBA00022448"/>
    </source>
</evidence>
<keyword evidence="4" id="KW-0410">Iron transport</keyword>
<dbReference type="Pfam" id="PF01497">
    <property type="entry name" value="Peripla_BP_2"/>
    <property type="match status" value="1"/>
</dbReference>
<dbReference type="InterPro" id="IPR002491">
    <property type="entry name" value="ABC_transptr_periplasmic_BD"/>
</dbReference>
<comment type="caution">
    <text evidence="8">The sequence shown here is derived from an EMBL/GenBank/DDBJ whole genome shotgun (WGS) entry which is preliminary data.</text>
</comment>
<gene>
    <name evidence="8" type="ORF">ACFOSU_05070</name>
</gene>
<dbReference type="PANTHER" id="PTHR30532">
    <property type="entry name" value="IRON III DICITRATE-BINDING PERIPLASMIC PROTEIN"/>
    <property type="match status" value="1"/>
</dbReference>
<reference evidence="9" key="1">
    <citation type="journal article" date="2019" name="Int. J. Syst. Evol. Microbiol.">
        <title>The Global Catalogue of Microorganisms (GCM) 10K type strain sequencing project: providing services to taxonomists for standard genome sequencing and annotation.</title>
        <authorList>
            <consortium name="The Broad Institute Genomics Platform"/>
            <consortium name="The Broad Institute Genome Sequencing Center for Infectious Disease"/>
            <person name="Wu L."/>
            <person name="Ma J."/>
        </authorList>
    </citation>
    <scope>NUCLEOTIDE SEQUENCE [LARGE SCALE GENOMIC DNA]</scope>
    <source>
        <strain evidence="9">KCTC 52640</strain>
    </source>
</reference>
<dbReference type="Gene3D" id="3.40.50.1980">
    <property type="entry name" value="Nitrogenase molybdenum iron protein domain"/>
    <property type="match status" value="2"/>
</dbReference>
<feature type="domain" description="Fe/B12 periplasmic-binding" evidence="7">
    <location>
        <begin position="50"/>
        <end position="313"/>
    </location>
</feature>
<dbReference type="InterPro" id="IPR051313">
    <property type="entry name" value="Bact_iron-sidero_bind"/>
</dbReference>